<dbReference type="Proteomes" id="UP000821853">
    <property type="component" value="Chromosome 2"/>
</dbReference>
<accession>A0A9J6FW55</accession>
<dbReference type="AlphaFoldDB" id="A0A9J6FW55"/>
<proteinExistence type="predicted"/>
<dbReference type="EMBL" id="JABSTR010000004">
    <property type="protein sequence ID" value="KAH9367490.1"/>
    <property type="molecule type" value="Genomic_DNA"/>
</dbReference>
<evidence type="ECO:0000313" key="2">
    <source>
        <dbReference type="EMBL" id="KAH9367490.1"/>
    </source>
</evidence>
<evidence type="ECO:0000256" key="1">
    <source>
        <dbReference type="SAM" id="MobiDB-lite"/>
    </source>
</evidence>
<feature type="compositionally biased region" description="Polar residues" evidence="1">
    <location>
        <begin position="206"/>
        <end position="216"/>
    </location>
</feature>
<evidence type="ECO:0000313" key="3">
    <source>
        <dbReference type="Proteomes" id="UP000821853"/>
    </source>
</evidence>
<keyword evidence="3" id="KW-1185">Reference proteome</keyword>
<feature type="region of interest" description="Disordered" evidence="1">
    <location>
        <begin position="206"/>
        <end position="259"/>
    </location>
</feature>
<protein>
    <submittedName>
        <fullName evidence="2">Uncharacterized protein</fullName>
    </submittedName>
</protein>
<organism evidence="2 3">
    <name type="scientific">Haemaphysalis longicornis</name>
    <name type="common">Bush tick</name>
    <dbReference type="NCBI Taxonomy" id="44386"/>
    <lineage>
        <taxon>Eukaryota</taxon>
        <taxon>Metazoa</taxon>
        <taxon>Ecdysozoa</taxon>
        <taxon>Arthropoda</taxon>
        <taxon>Chelicerata</taxon>
        <taxon>Arachnida</taxon>
        <taxon>Acari</taxon>
        <taxon>Parasitiformes</taxon>
        <taxon>Ixodida</taxon>
        <taxon>Ixodoidea</taxon>
        <taxon>Ixodidae</taxon>
        <taxon>Haemaphysalinae</taxon>
        <taxon>Haemaphysalis</taxon>
    </lineage>
</organism>
<comment type="caution">
    <text evidence="2">The sequence shown here is derived from an EMBL/GenBank/DDBJ whole genome shotgun (WGS) entry which is preliminary data.</text>
</comment>
<name>A0A9J6FW55_HAELO</name>
<dbReference type="VEuPathDB" id="VectorBase:HLOH_053639"/>
<sequence>MRKHNLINPSIHQLINTSRSMLGSAAMRSKLAPSLHNEDSHLLRAQESVPRPKRTSAEQKAGPSYVVQWRLCPVLRSPACGVPVLSESVDKAMLKQVLAGSCQQPVEGQLFLRKEATCCRNCKERMNQCRVQSAPLPNRRTNYAGRGNRCRTTRDATQILYEYGKALQVLFNHRHTKLFANGKCFGDDNTTKAVIIIGMATDKCSSPSNNIGNSTGPPDLTSNGSRSSSSGAASNTAYVAQAASSRRLRSGRTPSSAVS</sequence>
<gene>
    <name evidence="2" type="ORF">HPB48_018264</name>
</gene>
<feature type="compositionally biased region" description="Low complexity" evidence="1">
    <location>
        <begin position="222"/>
        <end position="235"/>
    </location>
</feature>
<reference evidence="2 3" key="1">
    <citation type="journal article" date="2020" name="Cell">
        <title>Large-Scale Comparative Analyses of Tick Genomes Elucidate Their Genetic Diversity and Vector Capacities.</title>
        <authorList>
            <consortium name="Tick Genome and Microbiome Consortium (TIGMIC)"/>
            <person name="Jia N."/>
            <person name="Wang J."/>
            <person name="Shi W."/>
            <person name="Du L."/>
            <person name="Sun Y."/>
            <person name="Zhan W."/>
            <person name="Jiang J.F."/>
            <person name="Wang Q."/>
            <person name="Zhang B."/>
            <person name="Ji P."/>
            <person name="Bell-Sakyi L."/>
            <person name="Cui X.M."/>
            <person name="Yuan T.T."/>
            <person name="Jiang B.G."/>
            <person name="Yang W.F."/>
            <person name="Lam T.T."/>
            <person name="Chang Q.C."/>
            <person name="Ding S.J."/>
            <person name="Wang X.J."/>
            <person name="Zhu J.G."/>
            <person name="Ruan X.D."/>
            <person name="Zhao L."/>
            <person name="Wei J.T."/>
            <person name="Ye R.Z."/>
            <person name="Que T.C."/>
            <person name="Du C.H."/>
            <person name="Zhou Y.H."/>
            <person name="Cheng J.X."/>
            <person name="Dai P.F."/>
            <person name="Guo W.B."/>
            <person name="Han X.H."/>
            <person name="Huang E.J."/>
            <person name="Li L.F."/>
            <person name="Wei W."/>
            <person name="Gao Y.C."/>
            <person name="Liu J.Z."/>
            <person name="Shao H.Z."/>
            <person name="Wang X."/>
            <person name="Wang C.C."/>
            <person name="Yang T.C."/>
            <person name="Huo Q.B."/>
            <person name="Li W."/>
            <person name="Chen H.Y."/>
            <person name="Chen S.E."/>
            <person name="Zhou L.G."/>
            <person name="Ni X.B."/>
            <person name="Tian J.H."/>
            <person name="Sheng Y."/>
            <person name="Liu T."/>
            <person name="Pan Y.S."/>
            <person name="Xia L.Y."/>
            <person name="Li J."/>
            <person name="Zhao F."/>
            <person name="Cao W.C."/>
        </authorList>
    </citation>
    <scope>NUCLEOTIDE SEQUENCE [LARGE SCALE GENOMIC DNA]</scope>
    <source>
        <strain evidence="2">HaeL-2018</strain>
    </source>
</reference>